<dbReference type="NCBIfam" id="TIGR02532">
    <property type="entry name" value="IV_pilin_GFxxxE"/>
    <property type="match status" value="1"/>
</dbReference>
<dbReference type="PANTHER" id="PTHR30093">
    <property type="entry name" value="GENERAL SECRETION PATHWAY PROTEIN G"/>
    <property type="match status" value="1"/>
</dbReference>
<dbReference type="InterPro" id="IPR011453">
    <property type="entry name" value="DUF1559"/>
</dbReference>
<keyword evidence="1" id="KW-1133">Transmembrane helix</keyword>
<dbReference type="PANTHER" id="PTHR30093:SF2">
    <property type="entry name" value="TYPE II SECRETION SYSTEM PROTEIN H"/>
    <property type="match status" value="1"/>
</dbReference>
<gene>
    <name evidence="3" type="ORF">R5W23_002335</name>
</gene>
<dbReference type="InterPro" id="IPR012902">
    <property type="entry name" value="N_methyl_site"/>
</dbReference>
<dbReference type="Proteomes" id="UP001272242">
    <property type="component" value="Unassembled WGS sequence"/>
</dbReference>
<evidence type="ECO:0000313" key="3">
    <source>
        <dbReference type="EMBL" id="MDY3561076.1"/>
    </source>
</evidence>
<evidence type="ECO:0000259" key="2">
    <source>
        <dbReference type="Pfam" id="PF07596"/>
    </source>
</evidence>
<dbReference type="InterPro" id="IPR027558">
    <property type="entry name" value="Pre_pil_HX9DG_C"/>
</dbReference>
<dbReference type="NCBIfam" id="TIGR04294">
    <property type="entry name" value="pre_pil_HX9DG"/>
    <property type="match status" value="1"/>
</dbReference>
<feature type="domain" description="DUF1559" evidence="2">
    <location>
        <begin position="33"/>
        <end position="293"/>
    </location>
</feature>
<keyword evidence="1" id="KW-0812">Transmembrane</keyword>
<dbReference type="Pfam" id="PF07596">
    <property type="entry name" value="SBP_bac_10"/>
    <property type="match status" value="1"/>
</dbReference>
<evidence type="ECO:0000256" key="1">
    <source>
        <dbReference type="SAM" id="Phobius"/>
    </source>
</evidence>
<organism evidence="3 4">
    <name type="scientific">Gemmata algarum</name>
    <dbReference type="NCBI Taxonomy" id="2975278"/>
    <lineage>
        <taxon>Bacteria</taxon>
        <taxon>Pseudomonadati</taxon>
        <taxon>Planctomycetota</taxon>
        <taxon>Planctomycetia</taxon>
        <taxon>Gemmatales</taxon>
        <taxon>Gemmataceae</taxon>
        <taxon>Gemmata</taxon>
    </lineage>
</organism>
<comment type="caution">
    <text evidence="3">The sequence shown here is derived from an EMBL/GenBank/DDBJ whole genome shotgun (WGS) entry which is preliminary data.</text>
</comment>
<sequence length="315" mass="33972">MIRHRRAAFTLIELLVVIAIIAVLIGLLLPAVQKVREAAARMQCSNNLKQLGLGLHNFESARGEFPVNLGTVRNPGPRHPWTVVILPFIEQDNLFKLIRLDVAWFDLPNRDAIRTPVKIYQCPSATAREPAFTEVLVPTVGGTMTRIEGGRWDYGPFSGVNVALLGLPSTFDGRAVFDGGGNRWSDMTDGLSNTAMVSECANRQQLWKRRTQVTDTVAENNPCGAGGPGCVNGGIWADWNKNMRIDGATADGNASNGGACAVNCTNQWEVYSTHTGGANCLFGDGSVRFLKESLTYPTLAAMITRAGGEVPAGDN</sequence>
<dbReference type="Pfam" id="PF07963">
    <property type="entry name" value="N_methyl"/>
    <property type="match status" value="1"/>
</dbReference>
<protein>
    <submittedName>
        <fullName evidence="3">DUF1559 domain-containing protein</fullName>
    </submittedName>
</protein>
<dbReference type="InterPro" id="IPR045584">
    <property type="entry name" value="Pilin-like"/>
</dbReference>
<dbReference type="RefSeq" id="WP_320687546.1">
    <property type="nucleotide sequence ID" value="NZ_JAXBLV010000189.1"/>
</dbReference>
<dbReference type="EMBL" id="JAXBLV010000189">
    <property type="protein sequence ID" value="MDY3561076.1"/>
    <property type="molecule type" value="Genomic_DNA"/>
</dbReference>
<keyword evidence="1" id="KW-0472">Membrane</keyword>
<dbReference type="Gene3D" id="3.30.700.10">
    <property type="entry name" value="Glycoprotein, Type 4 Pilin"/>
    <property type="match status" value="1"/>
</dbReference>
<feature type="transmembrane region" description="Helical" evidence="1">
    <location>
        <begin position="7"/>
        <end position="29"/>
    </location>
</feature>
<evidence type="ECO:0000313" key="4">
    <source>
        <dbReference type="Proteomes" id="UP001272242"/>
    </source>
</evidence>
<name>A0ABU5F0Y9_9BACT</name>
<keyword evidence="4" id="KW-1185">Reference proteome</keyword>
<proteinExistence type="predicted"/>
<dbReference type="SUPFAM" id="SSF54523">
    <property type="entry name" value="Pili subunits"/>
    <property type="match status" value="1"/>
</dbReference>
<accession>A0ABU5F0Y9</accession>
<reference evidence="4" key="1">
    <citation type="journal article" date="2023" name="Mar. Drugs">
        <title>Gemmata algarum, a Novel Planctomycete Isolated from an Algal Mat, Displays Antimicrobial Activity.</title>
        <authorList>
            <person name="Kumar G."/>
            <person name="Kallscheuer N."/>
            <person name="Kashif M."/>
            <person name="Ahamad S."/>
            <person name="Jagadeeshwari U."/>
            <person name="Pannikurungottu S."/>
            <person name="Haufschild T."/>
            <person name="Kabuu M."/>
            <person name="Sasikala C."/>
            <person name="Jogler C."/>
            <person name="Ramana C."/>
        </authorList>
    </citation>
    <scope>NUCLEOTIDE SEQUENCE [LARGE SCALE GENOMIC DNA]</scope>
    <source>
        <strain evidence="4">JC673</strain>
    </source>
</reference>